<dbReference type="InterPro" id="IPR037066">
    <property type="entry name" value="Plug_dom_sf"/>
</dbReference>
<feature type="signal peptide" evidence="13">
    <location>
        <begin position="1"/>
        <end position="22"/>
    </location>
</feature>
<dbReference type="GO" id="GO:0009279">
    <property type="term" value="C:cell outer membrane"/>
    <property type="evidence" value="ECO:0007669"/>
    <property type="project" value="UniProtKB-SubCell"/>
</dbReference>
<dbReference type="InterPro" id="IPR036942">
    <property type="entry name" value="Beta-barrel_TonB_sf"/>
</dbReference>
<protein>
    <submittedName>
        <fullName evidence="15">TonB-linked outer membrane protein, SusC/RagA family</fullName>
    </submittedName>
</protein>
<dbReference type="NCBIfam" id="TIGR04056">
    <property type="entry name" value="OMP_RagA_SusC"/>
    <property type="match status" value="1"/>
</dbReference>
<keyword evidence="9 11" id="KW-0472">Membrane</keyword>
<evidence type="ECO:0000256" key="11">
    <source>
        <dbReference type="PROSITE-ProRule" id="PRU01360"/>
    </source>
</evidence>
<sequence length="1045" mass="112952">MEMRKPLQLTCLLLYASANLFAGVKSDKLKSFPTLRISSYSEMGFRSPFQEVIKGTVKDDAGVTIPGVSIKVKGSQLATQTNTSGQYAIQAKAGDVLVFSYVGYAVKEVTVGGQSTIDVVLNSNSQNLETVVVTALGIKKSSRATTYATQQVDGTELTKSKETNLVNSLNGKVAGLTISRSSSGVGGSAKVILRGSKSAAGSNQALYVIDGVPMNNNTSGEPMSNTGGASTGQPNSAFGGSNSYDGGDPISNLNPEDIASISILKGASAAALYGSQAANGVIIVTTKSGEAGKAKVNFSSSFSLDEAAYTPEFQSNYGQSTAGAAQSWGPAVSGPSNNKKAYFQTGKNWTNSISLSAGSEKLQTYFSYANTNATGIQPKNELSRHNVNLKETGSFFDDKLTVTGNVNYVKQQINNTPNPGLYFNPLTGLYLFPSGLDLNSYKTGFEVFDPARNLNTQNWPFKDDIQQNPWWIANRNQNVLNRDRLMLSVSAKYKVNPWLDVQARGSMDNYTDKYEHRLYAGTSTVLTGANGGLNFRNNTSKQQYADVIANINVPLERFKISGTIGSSIQDFNDQGTIFNSGSTGLNIPNKFSIQNFAVFDPLSSGNSAKHKQLRSVFASASFAFDNWINLDLTARNDWSSALAFTNNMSFFYPSAGINFIINEKLKLPEWVSFAKIRGSYAEVGNDVPEYVTNIMNSYGAGGAVNTPTASSFNTLKPENTKSIELGTEWRFLNNRLNFDFTYYKTNTKNQFLIANASQVSLFDKYYFNAGDIQNQGVEVILGYDVLGESELKWKTGINYSMNKNKVLKLATNITEFTLSGSSGASFVSKFKEGGSYGDIYGSSLQYDGQGRVMIDAGGNPIVKEGGNATFLGNANPKWQLGWNNSFNYKDFSLSFLFDGKFGGKVMSVTESTMEGYGVAKVTGTARDQGGVSVNGVDPSGNPVSKVDAAKWYNKVGGRDGVSSEHMYNATVVRLRELSFGYTVPMKQGFIKSLKLSLTGRNLFYVYKKAPFDPELSMSTSNGLSGVDVFMPPATRNYGFSLNANF</sequence>
<dbReference type="AlphaFoldDB" id="A0A1M5LAB3"/>
<feature type="chain" id="PRO_5012612569" evidence="13">
    <location>
        <begin position="23"/>
        <end position="1045"/>
    </location>
</feature>
<gene>
    <name evidence="15" type="ORF">SAMN04488522_106273</name>
</gene>
<dbReference type="GO" id="GO:0015344">
    <property type="term" value="F:siderophore uptake transmembrane transporter activity"/>
    <property type="evidence" value="ECO:0007669"/>
    <property type="project" value="TreeGrafter"/>
</dbReference>
<evidence type="ECO:0000256" key="6">
    <source>
        <dbReference type="ARBA" id="ARBA00022729"/>
    </source>
</evidence>
<dbReference type="EMBL" id="FQUQ01000006">
    <property type="protein sequence ID" value="SHG61948.1"/>
    <property type="molecule type" value="Genomic_DNA"/>
</dbReference>
<evidence type="ECO:0000256" key="13">
    <source>
        <dbReference type="SAM" id="SignalP"/>
    </source>
</evidence>
<evidence type="ECO:0000256" key="2">
    <source>
        <dbReference type="ARBA" id="ARBA00022448"/>
    </source>
</evidence>
<dbReference type="PROSITE" id="PS52016">
    <property type="entry name" value="TONB_DEPENDENT_REC_3"/>
    <property type="match status" value="1"/>
</dbReference>
<dbReference type="Gene3D" id="2.40.170.20">
    <property type="entry name" value="TonB-dependent receptor, beta-barrel domain"/>
    <property type="match status" value="1"/>
</dbReference>
<evidence type="ECO:0000259" key="14">
    <source>
        <dbReference type="Pfam" id="PF07715"/>
    </source>
</evidence>
<dbReference type="PANTHER" id="PTHR32552">
    <property type="entry name" value="FERRICHROME IRON RECEPTOR-RELATED"/>
    <property type="match status" value="1"/>
</dbReference>
<evidence type="ECO:0000256" key="9">
    <source>
        <dbReference type="ARBA" id="ARBA00023136"/>
    </source>
</evidence>
<reference evidence="16" key="1">
    <citation type="submission" date="2016-11" db="EMBL/GenBank/DDBJ databases">
        <authorList>
            <person name="Varghese N."/>
            <person name="Submissions S."/>
        </authorList>
    </citation>
    <scope>NUCLEOTIDE SEQUENCE [LARGE SCALE GENOMIC DNA]</scope>
    <source>
        <strain evidence="16">DSM 16990</strain>
    </source>
</reference>
<evidence type="ECO:0000256" key="12">
    <source>
        <dbReference type="SAM" id="MobiDB-lite"/>
    </source>
</evidence>
<dbReference type="PANTHER" id="PTHR32552:SF89">
    <property type="entry name" value="CATECHOLATE SIDEROPHORE RECEPTOR FIU"/>
    <property type="match status" value="1"/>
</dbReference>
<dbReference type="Pfam" id="PF13715">
    <property type="entry name" value="CarbopepD_reg_2"/>
    <property type="match status" value="1"/>
</dbReference>
<dbReference type="Proteomes" id="UP000184287">
    <property type="component" value="Unassembled WGS sequence"/>
</dbReference>
<dbReference type="SUPFAM" id="SSF56935">
    <property type="entry name" value="Porins"/>
    <property type="match status" value="1"/>
</dbReference>
<evidence type="ECO:0000256" key="5">
    <source>
        <dbReference type="ARBA" id="ARBA00022692"/>
    </source>
</evidence>
<proteinExistence type="inferred from homology"/>
<feature type="domain" description="TonB-dependent receptor plug" evidence="14">
    <location>
        <begin position="143"/>
        <end position="281"/>
    </location>
</feature>
<comment type="similarity">
    <text evidence="11">Belongs to the TonB-dependent receptor family.</text>
</comment>
<keyword evidence="16" id="KW-1185">Reference proteome</keyword>
<dbReference type="Gene3D" id="2.170.130.10">
    <property type="entry name" value="TonB-dependent receptor, plug domain"/>
    <property type="match status" value="1"/>
</dbReference>
<dbReference type="Pfam" id="PF07715">
    <property type="entry name" value="Plug"/>
    <property type="match status" value="1"/>
</dbReference>
<dbReference type="STRING" id="288992.SAMN04488522_106273"/>
<dbReference type="NCBIfam" id="TIGR04057">
    <property type="entry name" value="SusC_RagA_signa"/>
    <property type="match status" value="1"/>
</dbReference>
<keyword evidence="4" id="KW-0410">Iron transport</keyword>
<dbReference type="InterPro" id="IPR023996">
    <property type="entry name" value="TonB-dep_OMP_SusC/RagA"/>
</dbReference>
<accession>A0A1M5LAB3</accession>
<evidence type="ECO:0000256" key="7">
    <source>
        <dbReference type="ARBA" id="ARBA00023004"/>
    </source>
</evidence>
<dbReference type="InterPro" id="IPR012910">
    <property type="entry name" value="Plug_dom"/>
</dbReference>
<dbReference type="InterPro" id="IPR023997">
    <property type="entry name" value="TonB-dep_OMP_SusC/RagA_CS"/>
</dbReference>
<organism evidence="15 16">
    <name type="scientific">Pedobacter caeni</name>
    <dbReference type="NCBI Taxonomy" id="288992"/>
    <lineage>
        <taxon>Bacteria</taxon>
        <taxon>Pseudomonadati</taxon>
        <taxon>Bacteroidota</taxon>
        <taxon>Sphingobacteriia</taxon>
        <taxon>Sphingobacteriales</taxon>
        <taxon>Sphingobacteriaceae</taxon>
        <taxon>Pedobacter</taxon>
    </lineage>
</organism>
<evidence type="ECO:0000256" key="1">
    <source>
        <dbReference type="ARBA" id="ARBA00004571"/>
    </source>
</evidence>
<evidence type="ECO:0000256" key="4">
    <source>
        <dbReference type="ARBA" id="ARBA00022496"/>
    </source>
</evidence>
<evidence type="ECO:0000313" key="16">
    <source>
        <dbReference type="Proteomes" id="UP000184287"/>
    </source>
</evidence>
<dbReference type="RefSeq" id="WP_234994612.1">
    <property type="nucleotide sequence ID" value="NZ_FQUQ01000006.1"/>
</dbReference>
<keyword evidence="7" id="KW-0408">Iron</keyword>
<comment type="subcellular location">
    <subcellularLocation>
        <location evidence="1 11">Cell outer membrane</location>
        <topology evidence="1 11">Multi-pass membrane protein</topology>
    </subcellularLocation>
</comment>
<keyword evidence="6 13" id="KW-0732">Signal</keyword>
<dbReference type="InterPro" id="IPR008969">
    <property type="entry name" value="CarboxyPept-like_regulatory"/>
</dbReference>
<evidence type="ECO:0000256" key="10">
    <source>
        <dbReference type="ARBA" id="ARBA00023237"/>
    </source>
</evidence>
<dbReference type="SUPFAM" id="SSF49464">
    <property type="entry name" value="Carboxypeptidase regulatory domain-like"/>
    <property type="match status" value="1"/>
</dbReference>
<evidence type="ECO:0000313" key="15">
    <source>
        <dbReference type="EMBL" id="SHG61948.1"/>
    </source>
</evidence>
<keyword evidence="2 11" id="KW-0813">Transport</keyword>
<evidence type="ECO:0000256" key="3">
    <source>
        <dbReference type="ARBA" id="ARBA00022452"/>
    </source>
</evidence>
<keyword evidence="5 11" id="KW-0812">Transmembrane</keyword>
<evidence type="ECO:0000256" key="8">
    <source>
        <dbReference type="ARBA" id="ARBA00023065"/>
    </source>
</evidence>
<keyword evidence="3 11" id="KW-1134">Transmembrane beta strand</keyword>
<keyword evidence="8" id="KW-0406">Ion transport</keyword>
<feature type="region of interest" description="Disordered" evidence="12">
    <location>
        <begin position="217"/>
        <end position="244"/>
    </location>
</feature>
<name>A0A1M5LAB3_9SPHI</name>
<keyword evidence="10 11" id="KW-0998">Cell outer membrane</keyword>
<dbReference type="Gene3D" id="2.60.40.1120">
    <property type="entry name" value="Carboxypeptidase-like, regulatory domain"/>
    <property type="match status" value="1"/>
</dbReference>
<dbReference type="InterPro" id="IPR039426">
    <property type="entry name" value="TonB-dep_rcpt-like"/>
</dbReference>